<feature type="region of interest" description="Disordered" evidence="1">
    <location>
        <begin position="1"/>
        <end position="25"/>
    </location>
</feature>
<reference evidence="2" key="2">
    <citation type="submission" date="2023-02" db="EMBL/GenBank/DDBJ databases">
        <authorList>
            <person name="Swenson N.G."/>
            <person name="Wegrzyn J.L."/>
            <person name="Mcevoy S.L."/>
        </authorList>
    </citation>
    <scope>NUCLEOTIDE SEQUENCE</scope>
    <source>
        <strain evidence="2">91603</strain>
        <tissue evidence="2">Leaf</tissue>
    </source>
</reference>
<accession>A0AAD5NUP9</accession>
<keyword evidence="3" id="KW-1185">Reference proteome</keyword>
<name>A0AAD5NUP9_ACENE</name>
<dbReference type="EMBL" id="JAJSOW010000101">
    <property type="protein sequence ID" value="KAI9181419.1"/>
    <property type="molecule type" value="Genomic_DNA"/>
</dbReference>
<evidence type="ECO:0000313" key="3">
    <source>
        <dbReference type="Proteomes" id="UP001064489"/>
    </source>
</evidence>
<proteinExistence type="predicted"/>
<sequence>MLQHVKEADGLTGIESGSESNNGKDLVGDSCKMVVEENDLLINSVSTFEPQPITLEISQPLSIEIIEAQSKLVFEAHPEPFSSSGAALISMNKEHILCPPYSIKPDCICGGKRKLVTDNFAYSDGNKKSRKEVVEDLAKSECVDGSGSTKKVTNDSGFFR</sequence>
<evidence type="ECO:0000313" key="2">
    <source>
        <dbReference type="EMBL" id="KAI9181419.1"/>
    </source>
</evidence>
<protein>
    <submittedName>
        <fullName evidence="2">Uncharacterized protein</fullName>
    </submittedName>
</protein>
<organism evidence="2 3">
    <name type="scientific">Acer negundo</name>
    <name type="common">Box elder</name>
    <dbReference type="NCBI Taxonomy" id="4023"/>
    <lineage>
        <taxon>Eukaryota</taxon>
        <taxon>Viridiplantae</taxon>
        <taxon>Streptophyta</taxon>
        <taxon>Embryophyta</taxon>
        <taxon>Tracheophyta</taxon>
        <taxon>Spermatophyta</taxon>
        <taxon>Magnoliopsida</taxon>
        <taxon>eudicotyledons</taxon>
        <taxon>Gunneridae</taxon>
        <taxon>Pentapetalae</taxon>
        <taxon>rosids</taxon>
        <taxon>malvids</taxon>
        <taxon>Sapindales</taxon>
        <taxon>Sapindaceae</taxon>
        <taxon>Hippocastanoideae</taxon>
        <taxon>Acereae</taxon>
        <taxon>Acer</taxon>
    </lineage>
</organism>
<dbReference type="Proteomes" id="UP001064489">
    <property type="component" value="Chromosome 4"/>
</dbReference>
<dbReference type="AlphaFoldDB" id="A0AAD5NUP9"/>
<reference evidence="2" key="1">
    <citation type="journal article" date="2022" name="Plant J.">
        <title>Strategies of tolerance reflected in two North American maple genomes.</title>
        <authorList>
            <person name="McEvoy S.L."/>
            <person name="Sezen U.U."/>
            <person name="Trouern-Trend A."/>
            <person name="McMahon S.M."/>
            <person name="Schaberg P.G."/>
            <person name="Yang J."/>
            <person name="Wegrzyn J.L."/>
            <person name="Swenson N.G."/>
        </authorList>
    </citation>
    <scope>NUCLEOTIDE SEQUENCE</scope>
    <source>
        <strain evidence="2">91603</strain>
    </source>
</reference>
<evidence type="ECO:0000256" key="1">
    <source>
        <dbReference type="SAM" id="MobiDB-lite"/>
    </source>
</evidence>
<gene>
    <name evidence="2" type="ORF">LWI28_014858</name>
</gene>
<comment type="caution">
    <text evidence="2">The sequence shown here is derived from an EMBL/GenBank/DDBJ whole genome shotgun (WGS) entry which is preliminary data.</text>
</comment>